<organism evidence="1 2">
    <name type="scientific">Lasiosphaeris hirsuta</name>
    <dbReference type="NCBI Taxonomy" id="260670"/>
    <lineage>
        <taxon>Eukaryota</taxon>
        <taxon>Fungi</taxon>
        <taxon>Dikarya</taxon>
        <taxon>Ascomycota</taxon>
        <taxon>Pezizomycotina</taxon>
        <taxon>Sordariomycetes</taxon>
        <taxon>Sordariomycetidae</taxon>
        <taxon>Sordariales</taxon>
        <taxon>Lasiosphaeriaceae</taxon>
        <taxon>Lasiosphaeris</taxon>
    </lineage>
</organism>
<keyword evidence="2" id="KW-1185">Reference proteome</keyword>
<proteinExistence type="predicted"/>
<accession>A0AA40AG74</accession>
<name>A0AA40AG74_9PEZI</name>
<reference evidence="1" key="1">
    <citation type="submission" date="2023-06" db="EMBL/GenBank/DDBJ databases">
        <title>Genome-scale phylogeny and comparative genomics of the fungal order Sordariales.</title>
        <authorList>
            <consortium name="Lawrence Berkeley National Laboratory"/>
            <person name="Hensen N."/>
            <person name="Bonometti L."/>
            <person name="Westerberg I."/>
            <person name="Brannstrom I.O."/>
            <person name="Guillou S."/>
            <person name="Cros-Aarteil S."/>
            <person name="Calhoun S."/>
            <person name="Haridas S."/>
            <person name="Kuo A."/>
            <person name="Mondo S."/>
            <person name="Pangilinan J."/>
            <person name="Riley R."/>
            <person name="Labutti K."/>
            <person name="Andreopoulos B."/>
            <person name="Lipzen A."/>
            <person name="Chen C."/>
            <person name="Yanf M."/>
            <person name="Daum C."/>
            <person name="Ng V."/>
            <person name="Clum A."/>
            <person name="Steindorff A."/>
            <person name="Ohm R."/>
            <person name="Martin F."/>
            <person name="Silar P."/>
            <person name="Natvig D."/>
            <person name="Lalanne C."/>
            <person name="Gautier V."/>
            <person name="Ament-Velasquez S.L."/>
            <person name="Kruys A."/>
            <person name="Hutchinson M.I."/>
            <person name="Powell A.J."/>
            <person name="Barry K."/>
            <person name="Miller A.N."/>
            <person name="Grigoriev I.V."/>
            <person name="Debuchy R."/>
            <person name="Gladieux P."/>
            <person name="Thoren M.H."/>
            <person name="Johannesson H."/>
        </authorList>
    </citation>
    <scope>NUCLEOTIDE SEQUENCE</scope>
    <source>
        <strain evidence="1">SMH4607-1</strain>
    </source>
</reference>
<comment type="caution">
    <text evidence="1">The sequence shown here is derived from an EMBL/GenBank/DDBJ whole genome shotgun (WGS) entry which is preliminary data.</text>
</comment>
<dbReference type="Proteomes" id="UP001172102">
    <property type="component" value="Unassembled WGS sequence"/>
</dbReference>
<dbReference type="AlphaFoldDB" id="A0AA40AG74"/>
<protein>
    <submittedName>
        <fullName evidence="1">Uncharacterized protein</fullName>
    </submittedName>
</protein>
<evidence type="ECO:0000313" key="1">
    <source>
        <dbReference type="EMBL" id="KAK0715262.1"/>
    </source>
</evidence>
<gene>
    <name evidence="1" type="ORF">B0H67DRAFT_580318</name>
</gene>
<evidence type="ECO:0000313" key="2">
    <source>
        <dbReference type="Proteomes" id="UP001172102"/>
    </source>
</evidence>
<sequence length="67" mass="7368">MSCEHVDEARDKGSRSVSMQMLICPLAVITVRCSSNNLRYESFPVFVSVVLIESLTNRGASFCTLAP</sequence>
<dbReference type="EMBL" id="JAUKUA010000004">
    <property type="protein sequence ID" value="KAK0715262.1"/>
    <property type="molecule type" value="Genomic_DNA"/>
</dbReference>